<dbReference type="Pfam" id="PF00082">
    <property type="entry name" value="Peptidase_S8"/>
    <property type="match status" value="1"/>
</dbReference>
<keyword evidence="1" id="KW-0645">Protease</keyword>
<dbReference type="InterPro" id="IPR026444">
    <property type="entry name" value="Secre_tail"/>
</dbReference>
<dbReference type="PROSITE" id="PS00138">
    <property type="entry name" value="SUBTILASE_SER"/>
    <property type="match status" value="1"/>
</dbReference>
<dbReference type="InterPro" id="IPR000209">
    <property type="entry name" value="Peptidase_S8/S53_dom"/>
</dbReference>
<keyword evidence="3" id="KW-0378">Hydrolase</keyword>
<dbReference type="SUPFAM" id="SSF52743">
    <property type="entry name" value="Subtilisin-like"/>
    <property type="match status" value="1"/>
</dbReference>
<name>A0A6P0U8T3_9FLAO</name>
<evidence type="ECO:0000256" key="1">
    <source>
        <dbReference type="ARBA" id="ARBA00022670"/>
    </source>
</evidence>
<evidence type="ECO:0000313" key="7">
    <source>
        <dbReference type="Proteomes" id="UP000468443"/>
    </source>
</evidence>
<dbReference type="RefSeq" id="WP_163691068.1">
    <property type="nucleotide sequence ID" value="NZ_FXTW01000001.1"/>
</dbReference>
<dbReference type="NCBIfam" id="TIGR04183">
    <property type="entry name" value="Por_Secre_tail"/>
    <property type="match status" value="1"/>
</dbReference>
<protein>
    <submittedName>
        <fullName evidence="6">S8 family serine peptidase</fullName>
    </submittedName>
</protein>
<dbReference type="InterPro" id="IPR036852">
    <property type="entry name" value="Peptidase_S8/S53_dom_sf"/>
</dbReference>
<keyword evidence="4" id="KW-0720">Serine protease</keyword>
<reference evidence="6 7" key="1">
    <citation type="submission" date="2020-01" db="EMBL/GenBank/DDBJ databases">
        <title>Muriicola jejuensis KCTC 22299.</title>
        <authorList>
            <person name="Wang G."/>
        </authorList>
    </citation>
    <scope>NUCLEOTIDE SEQUENCE [LARGE SCALE GENOMIC DNA]</scope>
    <source>
        <strain evidence="6 7">KCTC 22299</strain>
    </source>
</reference>
<comment type="caution">
    <text evidence="6">The sequence shown here is derived from an EMBL/GenBank/DDBJ whole genome shotgun (WGS) entry which is preliminary data.</text>
</comment>
<keyword evidence="2" id="KW-0732">Signal</keyword>
<dbReference type="InterPro" id="IPR034075">
    <property type="entry name" value="Glr3161-like_dom"/>
</dbReference>
<organism evidence="6 7">
    <name type="scientific">Muriicola jejuensis</name>
    <dbReference type="NCBI Taxonomy" id="504488"/>
    <lineage>
        <taxon>Bacteria</taxon>
        <taxon>Pseudomonadati</taxon>
        <taxon>Bacteroidota</taxon>
        <taxon>Flavobacteriia</taxon>
        <taxon>Flavobacteriales</taxon>
        <taxon>Flavobacteriaceae</taxon>
        <taxon>Muriicola</taxon>
    </lineage>
</organism>
<dbReference type="InterPro" id="IPR023828">
    <property type="entry name" value="Peptidase_S8_Ser-AS"/>
</dbReference>
<accession>A0A6P0U8T3</accession>
<gene>
    <name evidence="6" type="ORF">GWK09_00485</name>
</gene>
<evidence type="ECO:0000259" key="5">
    <source>
        <dbReference type="Pfam" id="PF00082"/>
    </source>
</evidence>
<evidence type="ECO:0000256" key="2">
    <source>
        <dbReference type="ARBA" id="ARBA00022729"/>
    </source>
</evidence>
<dbReference type="Proteomes" id="UP000468443">
    <property type="component" value="Unassembled WGS sequence"/>
</dbReference>
<dbReference type="Gene3D" id="3.40.50.200">
    <property type="entry name" value="Peptidase S8/S53 domain"/>
    <property type="match status" value="2"/>
</dbReference>
<dbReference type="GO" id="GO:0006508">
    <property type="term" value="P:proteolysis"/>
    <property type="evidence" value="ECO:0007669"/>
    <property type="project" value="UniProtKB-KW"/>
</dbReference>
<dbReference type="GO" id="GO:0004252">
    <property type="term" value="F:serine-type endopeptidase activity"/>
    <property type="evidence" value="ECO:0007669"/>
    <property type="project" value="InterPro"/>
</dbReference>
<keyword evidence="7" id="KW-1185">Reference proteome</keyword>
<sequence length="1857" mass="200182">MGNGMLRVNFSYNNPNDEEVTVANGLSKLVIQRGKKRTTSFALNVFQPGEVENAFFVDFYEMEFVEWTVKNPGGKTKKSRASSNSPLCPDPPVIIPVYGQQGGKSGTPLGLELTSLAEGNAGDEPSKIIYQINAQEEVLIEIVPATGQMQNVLNILSNAYGRSYDQDPMNTDFVVDPQRIVSEGFATIDVFFPINQLLSLNAEPNINFIRPLYTPIRLEGIVTSQGDVAMLTDAVREAFVVGREEDGTPIKVDGRGVKIGVISDSFDKQPFSAGQPSRAAVDVQNGDLPGTDNPNGYLTPVDVIKDFPYGVASDEGRAMLQIVHDIAPGAELAFSTGVLSPRDFALAIQDLAAAGCDIITDDITYPFEPFFGEGQISDAIREFTSGEGSEGNAYFTSAGNFSDRGYQSLFVPSSGPPQTNIPALADATAHVFGTNPDSSEDVLQQINVVPGTYMIVLQWAEGLASQNNNTGATTDLDIFLVDDDGNLIVGNNRINTNGDAAEVLVFQATGTGTANILITRSSASGPLTGPLPMRYIAFRTSSDAGTADGLQFLEYDQGAPTVSGHAMTPEAITVGAIDYRVALNPSAQDFSSYAGILENNQLLEVDISAPDGGNTNVGSIGQDIASDEDSFPNFFGTSAAAPHAAAAFALLKSAISAWYPEGGLPVETSVISNLLADQLLQVFKTTSVPAGLQENAGIGLINAQAAFQLLASQTAVLTGLAVEEGKIPSQDTFEVTINGRYFPTSEPPTVIFDNQELEVMEGNTDTEIKAIVGPFAGNPELFVLTNGKTPQGIDGGLSNGLTFFSDGKIALNIIAEDIEIEFGDAYEFTFRVEGLPEPYSGGIPEGETLNSVLADLGLPLLPEIEVNSTATGPFPDVNSYVISPNFVEVVSQEQKDAYQLNLINGVQRVIKRDLIIKPFDASITYGEAILPILDYQYNSEGIENNGDFLSAIQSAHAQDFFEDNVLALINRARALVNTEILDLLNSGSWMATENTINNRARALVNELSVVDLDLQVFENYLTNRARALVNEETGAFSAVVNGEDLLSGNVTFNNRARALVNDSGLGSDDDGNEYGSVFAILDLTDDDEDGGSVDKFFSLNLISGIEVTIGDEDRHYIYPGAFLAPIAANFNITYDSARLGVEPAILQVQTPDLEIEFGTEISNAIIDDLLSVCDCPGVSIEGFVYDEDTQSVFPQGFLYILEDTTNPESQFILGEEEGQIISAGQYFIKIAGPQNYTLDFGEVLGVLTIVKKELIVSGNNDGAPLEVVYGNALSSEVLDQFVLISGLEEGEITEVFPDGVIPYFLESVGEEPETFQIDDLIGTGEYFVRIEMPASNYELIYVDPLLIRVLPAELLVEIQQSGPVAYGENTAGIPFNIFINGFVGEDTQSDIFPDGVVPDYFEAVSEEVPEGEERTRIEPGDPIEAGEYFIRVDRPQNYSIFYGEGHGTLTVEKAALNVCIADIEIRDGERLFPEDIALQGITGFVYEDSLESVFPDGITYEVNGEILTEEGLLLPEGTYSISINDEGLMNYVLVDGTTCSGTGKVNVTPCGDAAVLTFDSFQLVSGTDKQQEAVYRYSQVSPGIDALVTIVEKTGAHITQFDRNNSDNREDFKPEIRFEQNNGGPEPFARFRFEFVESGSDNPVNIQNLVLGLLDIDGTNQYQEFNAITLPDGYTVNDPKRIQDPFMSGINGDLLRINGSDTSDGGVSNSNPKINVEVQFASATGFDFIFGARCDSDGYFNTGSSRLAAIQFSCLNNFANPVTTVLSGTGTQGGFPEDAGVVYPNPVSSILFVETESISLGRVEIRDLVWGHVLLSQNFDSFSSSPLELDLTGLPAGLYALRIIGEGRILEYKIFKE</sequence>
<evidence type="ECO:0000256" key="4">
    <source>
        <dbReference type="ARBA" id="ARBA00022825"/>
    </source>
</evidence>
<dbReference type="CDD" id="cd05562">
    <property type="entry name" value="Peptidases_S53_like"/>
    <property type="match status" value="1"/>
</dbReference>
<feature type="domain" description="Peptidase S8/S53" evidence="5">
    <location>
        <begin position="557"/>
        <end position="662"/>
    </location>
</feature>
<dbReference type="EMBL" id="JAABOP010000001">
    <property type="protein sequence ID" value="NER08980.1"/>
    <property type="molecule type" value="Genomic_DNA"/>
</dbReference>
<evidence type="ECO:0000256" key="3">
    <source>
        <dbReference type="ARBA" id="ARBA00022801"/>
    </source>
</evidence>
<proteinExistence type="predicted"/>
<evidence type="ECO:0000313" key="6">
    <source>
        <dbReference type="EMBL" id="NER08980.1"/>
    </source>
</evidence>